<evidence type="ECO:0000256" key="1">
    <source>
        <dbReference type="SAM" id="MobiDB-lite"/>
    </source>
</evidence>
<dbReference type="AlphaFoldDB" id="A0A915I609"/>
<reference evidence="4" key="1">
    <citation type="submission" date="2022-11" db="UniProtKB">
        <authorList>
            <consortium name="WormBaseParasite"/>
        </authorList>
    </citation>
    <scope>IDENTIFICATION</scope>
</reference>
<feature type="signal peptide" evidence="2">
    <location>
        <begin position="1"/>
        <end position="20"/>
    </location>
</feature>
<name>A0A915I609_ROMCU</name>
<keyword evidence="2" id="KW-0732">Signal</keyword>
<dbReference type="Proteomes" id="UP000887565">
    <property type="component" value="Unplaced"/>
</dbReference>
<feature type="compositionally biased region" description="Low complexity" evidence="1">
    <location>
        <begin position="65"/>
        <end position="85"/>
    </location>
</feature>
<feature type="compositionally biased region" description="Basic and acidic residues" evidence="1">
    <location>
        <begin position="86"/>
        <end position="99"/>
    </location>
</feature>
<evidence type="ECO:0000313" key="3">
    <source>
        <dbReference type="Proteomes" id="UP000887565"/>
    </source>
</evidence>
<dbReference type="WBParaSite" id="nRc.2.0.1.t09295-RA">
    <property type="protein sequence ID" value="nRc.2.0.1.t09295-RA"/>
    <property type="gene ID" value="nRc.2.0.1.g09295"/>
</dbReference>
<sequence length="165" mass="18381">MIKYFFFVLASVLIAQRCQGRVVKRDGVVYEAPKSNNGVYVPPASSYQAYKAPLSRYRSIKELTQKTTQEPESSSSSTKSKFAFPKKGEKYHEEYEKSKQKFSLFDGPAPGSSHDTEGAFPPPNPISADNDAVDDGADTTKMTRPAFTDKAYHFSTSQLFLLITD</sequence>
<accession>A0A915I609</accession>
<organism evidence="3 4">
    <name type="scientific">Romanomermis culicivorax</name>
    <name type="common">Nematode worm</name>
    <dbReference type="NCBI Taxonomy" id="13658"/>
    <lineage>
        <taxon>Eukaryota</taxon>
        <taxon>Metazoa</taxon>
        <taxon>Ecdysozoa</taxon>
        <taxon>Nematoda</taxon>
        <taxon>Enoplea</taxon>
        <taxon>Dorylaimia</taxon>
        <taxon>Mermithida</taxon>
        <taxon>Mermithoidea</taxon>
        <taxon>Mermithidae</taxon>
        <taxon>Romanomermis</taxon>
    </lineage>
</organism>
<evidence type="ECO:0000313" key="4">
    <source>
        <dbReference type="WBParaSite" id="nRc.2.0.1.t09295-RA"/>
    </source>
</evidence>
<feature type="region of interest" description="Disordered" evidence="1">
    <location>
        <begin position="61"/>
        <end position="141"/>
    </location>
</feature>
<protein>
    <submittedName>
        <fullName evidence="4">Uncharacterized protein</fullName>
    </submittedName>
</protein>
<feature type="chain" id="PRO_5037885160" evidence="2">
    <location>
        <begin position="21"/>
        <end position="165"/>
    </location>
</feature>
<proteinExistence type="predicted"/>
<keyword evidence="3" id="KW-1185">Reference proteome</keyword>
<evidence type="ECO:0000256" key="2">
    <source>
        <dbReference type="SAM" id="SignalP"/>
    </source>
</evidence>